<reference evidence="2 3" key="1">
    <citation type="submission" date="2016-11" db="EMBL/GenBank/DDBJ databases">
        <authorList>
            <person name="Jaros S."/>
            <person name="Januszkiewicz K."/>
            <person name="Wedrychowicz H."/>
        </authorList>
    </citation>
    <scope>NUCLEOTIDE SEQUENCE [LARGE SCALE GENOMIC DNA]</scope>
    <source>
        <strain evidence="2 3">CGMCC 1.7049</strain>
    </source>
</reference>
<organism evidence="2 3">
    <name type="scientific">Hydrocarboniphaga daqingensis</name>
    <dbReference type="NCBI Taxonomy" id="490188"/>
    <lineage>
        <taxon>Bacteria</taxon>
        <taxon>Pseudomonadati</taxon>
        <taxon>Pseudomonadota</taxon>
        <taxon>Gammaproteobacteria</taxon>
        <taxon>Nevskiales</taxon>
        <taxon>Nevskiaceae</taxon>
        <taxon>Hydrocarboniphaga</taxon>
    </lineage>
</organism>
<dbReference type="STRING" id="490188.SAMN04488068_2024"/>
<dbReference type="AlphaFoldDB" id="A0A1M5P548"/>
<proteinExistence type="predicted"/>
<sequence>MNAAETPRRGHCSDFEAPVYRNRWRSLALALTGSLLALVPAAPTAGEIYRCARQDGGAPLYTDTRCDAQAQPVPSRTPPTIAANPAPDLAARHDQRLQREHERRQALDARWLAEHHRAAALDQRIRQAVVEGRVVAGMSAAQVRQAWGAPDQVIPQVGDGAPRERWVYRGDRDGTGTRSVQLEGNRVVGSGRRAPEAPSTPPRTTPPR</sequence>
<gene>
    <name evidence="2" type="ORF">SAMN04488068_2024</name>
</gene>
<dbReference type="RefSeq" id="WP_072897108.1">
    <property type="nucleotide sequence ID" value="NZ_FQWZ01000004.1"/>
</dbReference>
<evidence type="ECO:0008006" key="4">
    <source>
        <dbReference type="Google" id="ProtNLM"/>
    </source>
</evidence>
<dbReference type="EMBL" id="FQWZ01000004">
    <property type="protein sequence ID" value="SHG96807.1"/>
    <property type="molecule type" value="Genomic_DNA"/>
</dbReference>
<protein>
    <recommendedName>
        <fullName evidence="4">DUF4124 domain-containing protein</fullName>
    </recommendedName>
</protein>
<name>A0A1M5P548_9GAMM</name>
<dbReference type="OrthoDB" id="1684530at2"/>
<accession>A0A1M5P548</accession>
<feature type="region of interest" description="Disordered" evidence="1">
    <location>
        <begin position="170"/>
        <end position="208"/>
    </location>
</feature>
<evidence type="ECO:0000256" key="1">
    <source>
        <dbReference type="SAM" id="MobiDB-lite"/>
    </source>
</evidence>
<evidence type="ECO:0000313" key="2">
    <source>
        <dbReference type="EMBL" id="SHG96807.1"/>
    </source>
</evidence>
<feature type="compositionally biased region" description="Pro residues" evidence="1">
    <location>
        <begin position="198"/>
        <end position="208"/>
    </location>
</feature>
<keyword evidence="3" id="KW-1185">Reference proteome</keyword>
<dbReference type="Proteomes" id="UP000199758">
    <property type="component" value="Unassembled WGS sequence"/>
</dbReference>
<evidence type="ECO:0000313" key="3">
    <source>
        <dbReference type="Proteomes" id="UP000199758"/>
    </source>
</evidence>